<evidence type="ECO:0000256" key="8">
    <source>
        <dbReference type="ARBA" id="ARBA00023180"/>
    </source>
</evidence>
<dbReference type="PANTHER" id="PTHR13460:SF0">
    <property type="entry name" value="MALECTIN"/>
    <property type="match status" value="1"/>
</dbReference>
<evidence type="ECO:0000256" key="10">
    <source>
        <dbReference type="SAM" id="Phobius"/>
    </source>
</evidence>
<evidence type="ECO:0000313" key="13">
    <source>
        <dbReference type="EMBL" id="EGT56731.1"/>
    </source>
</evidence>
<name>G0NB54_CAEBE</name>
<dbReference type="EMBL" id="GL379856">
    <property type="protein sequence ID" value="EGT56731.1"/>
    <property type="molecule type" value="Genomic_DNA"/>
</dbReference>
<dbReference type="HOGENOM" id="CLU_065446_1_0_1"/>
<evidence type="ECO:0000256" key="2">
    <source>
        <dbReference type="ARBA" id="ARBA00009141"/>
    </source>
</evidence>
<feature type="transmembrane region" description="Helical" evidence="10">
    <location>
        <begin position="263"/>
        <end position="281"/>
    </location>
</feature>
<dbReference type="AlphaFoldDB" id="G0NB54"/>
<evidence type="ECO:0000256" key="6">
    <source>
        <dbReference type="ARBA" id="ARBA00022989"/>
    </source>
</evidence>
<keyword evidence="8" id="KW-0325">Glycoprotein</keyword>
<dbReference type="OMA" id="PNPYSMD"/>
<feature type="domain" description="Malectin" evidence="12">
    <location>
        <begin position="29"/>
        <end position="187"/>
    </location>
</feature>
<keyword evidence="4 11" id="KW-0732">Signal</keyword>
<evidence type="ECO:0000256" key="1">
    <source>
        <dbReference type="ARBA" id="ARBA00004115"/>
    </source>
</evidence>
<dbReference type="eggNOG" id="KOG3593">
    <property type="taxonomic scope" value="Eukaryota"/>
</dbReference>
<comment type="similarity">
    <text evidence="2">Belongs to the malectin family.</text>
</comment>
<sequence>MGISIHLVLFTLLLFHFDTTFAFNLRDRVVTAVNCGGGEAMGAHGILYSADYLDDGVASDVGRNYRFANSHMGDVAIYQTERWSKESFDYEVPASDGEYVIILKFSEVYFRNPGEKVFNVRINSRTVAENLDIFEESGGLGFAYDLYVPVVIKDKKITINEKSKAYNGKITIEFAKGPHDNPKVNGFVVLRGTIDDLPPPPKKHSLEDLPEEFDIYGNENDMRTMDSQKDRDDELENFVENEEDMFSATTGSENPFEKESVDLLIPVVSALVIIIPIAYVIQIRFAQN</sequence>
<dbReference type="PANTHER" id="PTHR13460">
    <property type="match status" value="1"/>
</dbReference>
<comment type="subcellular location">
    <subcellularLocation>
        <location evidence="1">Endoplasmic reticulum membrane</location>
        <topology evidence="1">Single-pass type I membrane protein</topology>
    </subcellularLocation>
</comment>
<evidence type="ECO:0000256" key="7">
    <source>
        <dbReference type="ARBA" id="ARBA00023136"/>
    </source>
</evidence>
<evidence type="ECO:0000256" key="5">
    <source>
        <dbReference type="ARBA" id="ARBA00022824"/>
    </source>
</evidence>
<dbReference type="FunCoup" id="G0NB54">
    <property type="interactions" value="847"/>
</dbReference>
<keyword evidence="6 10" id="KW-1133">Transmembrane helix</keyword>
<keyword evidence="14" id="KW-1185">Reference proteome</keyword>
<dbReference type="Proteomes" id="UP000008068">
    <property type="component" value="Unassembled WGS sequence"/>
</dbReference>
<proteinExistence type="inferred from homology"/>
<evidence type="ECO:0000256" key="4">
    <source>
        <dbReference type="ARBA" id="ARBA00022729"/>
    </source>
</evidence>
<dbReference type="Pfam" id="PF11721">
    <property type="entry name" value="Malectin"/>
    <property type="match status" value="1"/>
</dbReference>
<evidence type="ECO:0000256" key="9">
    <source>
        <dbReference type="ARBA" id="ARBA00023277"/>
    </source>
</evidence>
<dbReference type="InParanoid" id="G0NB54"/>
<keyword evidence="9" id="KW-0119">Carbohydrate metabolism</keyword>
<keyword evidence="5" id="KW-0256">Endoplasmic reticulum</keyword>
<dbReference type="InterPro" id="IPR021720">
    <property type="entry name" value="Malectin_dom"/>
</dbReference>
<accession>G0NB54</accession>
<dbReference type="GO" id="GO:0030246">
    <property type="term" value="F:carbohydrate binding"/>
    <property type="evidence" value="ECO:0007669"/>
    <property type="project" value="InterPro"/>
</dbReference>
<dbReference type="OrthoDB" id="10013439at2759"/>
<organism evidence="14">
    <name type="scientific">Caenorhabditis brenneri</name>
    <name type="common">Nematode worm</name>
    <dbReference type="NCBI Taxonomy" id="135651"/>
    <lineage>
        <taxon>Eukaryota</taxon>
        <taxon>Metazoa</taxon>
        <taxon>Ecdysozoa</taxon>
        <taxon>Nematoda</taxon>
        <taxon>Chromadorea</taxon>
        <taxon>Rhabditida</taxon>
        <taxon>Rhabditina</taxon>
        <taxon>Rhabditomorpha</taxon>
        <taxon>Rhabditoidea</taxon>
        <taxon>Rhabditidae</taxon>
        <taxon>Peloderinae</taxon>
        <taxon>Caenorhabditis</taxon>
    </lineage>
</organism>
<evidence type="ECO:0000256" key="3">
    <source>
        <dbReference type="ARBA" id="ARBA00022692"/>
    </source>
</evidence>
<dbReference type="STRING" id="135651.G0NB54"/>
<feature type="signal peptide" evidence="11">
    <location>
        <begin position="1"/>
        <end position="22"/>
    </location>
</feature>
<keyword evidence="3 10" id="KW-0812">Transmembrane</keyword>
<protein>
    <recommendedName>
        <fullName evidence="12">Malectin domain-containing protein</fullName>
    </recommendedName>
</protein>
<evidence type="ECO:0000313" key="14">
    <source>
        <dbReference type="Proteomes" id="UP000008068"/>
    </source>
</evidence>
<dbReference type="GO" id="GO:0005789">
    <property type="term" value="C:endoplasmic reticulum membrane"/>
    <property type="evidence" value="ECO:0007669"/>
    <property type="project" value="UniProtKB-SubCell"/>
</dbReference>
<dbReference type="Gene3D" id="2.60.120.430">
    <property type="entry name" value="Galactose-binding lectin"/>
    <property type="match status" value="1"/>
</dbReference>
<gene>
    <name evidence="13" type="ORF">CAEBREN_07795</name>
</gene>
<evidence type="ECO:0000256" key="11">
    <source>
        <dbReference type="SAM" id="SignalP"/>
    </source>
</evidence>
<keyword evidence="7 10" id="KW-0472">Membrane</keyword>
<evidence type="ECO:0000259" key="12">
    <source>
        <dbReference type="Pfam" id="PF11721"/>
    </source>
</evidence>
<dbReference type="InterPro" id="IPR039155">
    <property type="entry name" value="MLEC"/>
</dbReference>
<feature type="chain" id="PRO_5003405511" description="Malectin domain-containing protein" evidence="11">
    <location>
        <begin position="23"/>
        <end position="288"/>
    </location>
</feature>
<reference evidence="14" key="1">
    <citation type="submission" date="2011-07" db="EMBL/GenBank/DDBJ databases">
        <authorList>
            <consortium name="Caenorhabditis brenneri Sequencing and Analysis Consortium"/>
            <person name="Wilson R.K."/>
        </authorList>
    </citation>
    <scope>NUCLEOTIDE SEQUENCE [LARGE SCALE GENOMIC DNA]</scope>
    <source>
        <strain evidence="14">PB2801</strain>
    </source>
</reference>